<dbReference type="GO" id="GO:0005634">
    <property type="term" value="C:nucleus"/>
    <property type="evidence" value="ECO:0007669"/>
    <property type="project" value="UniProtKB-SubCell"/>
</dbReference>
<dbReference type="GO" id="GO:0003677">
    <property type="term" value="F:DNA binding"/>
    <property type="evidence" value="ECO:0007669"/>
    <property type="project" value="UniProtKB-KW"/>
</dbReference>
<dbReference type="InterPro" id="IPR052783">
    <property type="entry name" value="Metabolic/Drug-Res_Regulator"/>
</dbReference>
<comment type="caution">
    <text evidence="12">The sequence shown here is derived from an EMBL/GenBank/DDBJ whole genome shotgun (WGS) entry which is preliminary data.</text>
</comment>
<dbReference type="GO" id="GO:0008270">
    <property type="term" value="F:zinc ion binding"/>
    <property type="evidence" value="ECO:0007669"/>
    <property type="project" value="InterPro"/>
</dbReference>
<dbReference type="FunFam" id="4.10.240.10:FF:000005">
    <property type="entry name" value="Quinic acid utilization activator"/>
    <property type="match status" value="1"/>
</dbReference>
<dbReference type="Proteomes" id="UP000283841">
    <property type="component" value="Unassembled WGS sequence"/>
</dbReference>
<evidence type="ECO:0000256" key="3">
    <source>
        <dbReference type="ARBA" id="ARBA00022833"/>
    </source>
</evidence>
<keyword evidence="13" id="KW-1185">Reference proteome</keyword>
<keyword evidence="2" id="KW-0479">Metal-binding</keyword>
<dbReference type="RefSeq" id="XP_028489143.1">
    <property type="nucleotide sequence ID" value="XM_028633577.1"/>
</dbReference>
<name>A0A443I5Y3_BYSSP</name>
<evidence type="ECO:0000256" key="1">
    <source>
        <dbReference type="ARBA" id="ARBA00004123"/>
    </source>
</evidence>
<keyword evidence="3" id="KW-0862">Zinc</keyword>
<keyword evidence="9" id="KW-0539">Nucleus</keyword>
<dbReference type="Pfam" id="PF00172">
    <property type="entry name" value="Zn_clus"/>
    <property type="match status" value="1"/>
</dbReference>
<proteinExistence type="predicted"/>
<feature type="region of interest" description="Disordered" evidence="10">
    <location>
        <begin position="166"/>
        <end position="205"/>
    </location>
</feature>
<dbReference type="PANTHER" id="PTHR47655">
    <property type="entry name" value="QUINIC ACID UTILIZATION ACTIVATOR"/>
    <property type="match status" value="1"/>
</dbReference>
<keyword evidence="8" id="KW-0804">Transcription</keyword>
<evidence type="ECO:0000256" key="7">
    <source>
        <dbReference type="ARBA" id="ARBA00023159"/>
    </source>
</evidence>
<keyword evidence="5" id="KW-0805">Transcription regulation</keyword>
<dbReference type="InterPro" id="IPR036864">
    <property type="entry name" value="Zn2-C6_fun-type_DNA-bd_sf"/>
</dbReference>
<dbReference type="SMART" id="SM00066">
    <property type="entry name" value="GAL4"/>
    <property type="match status" value="1"/>
</dbReference>
<feature type="compositionally biased region" description="Low complexity" evidence="10">
    <location>
        <begin position="764"/>
        <end position="780"/>
    </location>
</feature>
<dbReference type="CDD" id="cd12148">
    <property type="entry name" value="fungal_TF_MHR"/>
    <property type="match status" value="1"/>
</dbReference>
<dbReference type="GeneID" id="39602854"/>
<dbReference type="CDD" id="cd00067">
    <property type="entry name" value="GAL4"/>
    <property type="match status" value="1"/>
</dbReference>
<evidence type="ECO:0000259" key="11">
    <source>
        <dbReference type="PROSITE" id="PS50048"/>
    </source>
</evidence>
<evidence type="ECO:0000256" key="8">
    <source>
        <dbReference type="ARBA" id="ARBA00023163"/>
    </source>
</evidence>
<gene>
    <name evidence="12" type="ORF">C8Q69DRAFT_524141</name>
</gene>
<dbReference type="STRING" id="264951.A0A443I5Y3"/>
<dbReference type="PROSITE" id="PS50048">
    <property type="entry name" value="ZN2_CY6_FUNGAL_2"/>
    <property type="match status" value="1"/>
</dbReference>
<dbReference type="InterPro" id="IPR001138">
    <property type="entry name" value="Zn2Cys6_DnaBD"/>
</dbReference>
<dbReference type="Pfam" id="PF04082">
    <property type="entry name" value="Fungal_trans"/>
    <property type="match status" value="1"/>
</dbReference>
<keyword evidence="6" id="KW-0238">DNA-binding</keyword>
<dbReference type="PANTHER" id="PTHR47655:SF1">
    <property type="entry name" value="ZN(II)2CYS6 TRANSCRIPTION FACTOR (EUROFUNG)"/>
    <property type="match status" value="1"/>
</dbReference>
<dbReference type="InterPro" id="IPR007219">
    <property type="entry name" value="XnlR_reg_dom"/>
</dbReference>
<keyword evidence="7" id="KW-0010">Activator</keyword>
<feature type="region of interest" description="Disordered" evidence="10">
    <location>
        <begin position="747"/>
        <end position="798"/>
    </location>
</feature>
<evidence type="ECO:0000313" key="12">
    <source>
        <dbReference type="EMBL" id="RWQ99498.1"/>
    </source>
</evidence>
<dbReference type="VEuPathDB" id="FungiDB:C8Q69DRAFT_524141"/>
<dbReference type="AlphaFoldDB" id="A0A443I5Y3"/>
<keyword evidence="4" id="KW-0672">Quinate metabolism</keyword>
<dbReference type="GO" id="GO:0045944">
    <property type="term" value="P:positive regulation of transcription by RNA polymerase II"/>
    <property type="evidence" value="ECO:0007669"/>
    <property type="project" value="TreeGrafter"/>
</dbReference>
<accession>A0A443I5Y3</accession>
<evidence type="ECO:0000256" key="9">
    <source>
        <dbReference type="ARBA" id="ARBA00023242"/>
    </source>
</evidence>
<protein>
    <submittedName>
        <fullName evidence="12">C6 transcription factor</fullName>
    </submittedName>
</protein>
<dbReference type="GO" id="GO:0000981">
    <property type="term" value="F:DNA-binding transcription factor activity, RNA polymerase II-specific"/>
    <property type="evidence" value="ECO:0007669"/>
    <property type="project" value="InterPro"/>
</dbReference>
<dbReference type="SUPFAM" id="SSF57701">
    <property type="entry name" value="Zn2/Cys6 DNA-binding domain"/>
    <property type="match status" value="1"/>
</dbReference>
<organism evidence="12 13">
    <name type="scientific">Byssochlamys spectabilis</name>
    <name type="common">Paecilomyces variotii</name>
    <dbReference type="NCBI Taxonomy" id="264951"/>
    <lineage>
        <taxon>Eukaryota</taxon>
        <taxon>Fungi</taxon>
        <taxon>Dikarya</taxon>
        <taxon>Ascomycota</taxon>
        <taxon>Pezizomycotina</taxon>
        <taxon>Eurotiomycetes</taxon>
        <taxon>Eurotiomycetidae</taxon>
        <taxon>Eurotiales</taxon>
        <taxon>Thermoascaceae</taxon>
        <taxon>Paecilomyces</taxon>
    </lineage>
</organism>
<comment type="subcellular location">
    <subcellularLocation>
        <location evidence="1">Nucleus</location>
    </subcellularLocation>
</comment>
<evidence type="ECO:0000256" key="4">
    <source>
        <dbReference type="ARBA" id="ARBA00022911"/>
    </source>
</evidence>
<reference evidence="12 13" key="1">
    <citation type="journal article" date="2018" name="Front. Microbiol.">
        <title>Genomic and genetic insights into a cosmopolitan fungus, Paecilomyces variotii (Eurotiales).</title>
        <authorList>
            <person name="Urquhart A.S."/>
            <person name="Mondo S.J."/>
            <person name="Makela M.R."/>
            <person name="Hane J.K."/>
            <person name="Wiebenga A."/>
            <person name="He G."/>
            <person name="Mihaltcheva S."/>
            <person name="Pangilinan J."/>
            <person name="Lipzen A."/>
            <person name="Barry K."/>
            <person name="de Vries R.P."/>
            <person name="Grigoriev I.V."/>
            <person name="Idnurm A."/>
        </authorList>
    </citation>
    <scope>NUCLEOTIDE SEQUENCE [LARGE SCALE GENOMIC DNA]</scope>
    <source>
        <strain evidence="12 13">CBS 101075</strain>
    </source>
</reference>
<dbReference type="PROSITE" id="PS00463">
    <property type="entry name" value="ZN2_CY6_FUNGAL_1"/>
    <property type="match status" value="1"/>
</dbReference>
<dbReference type="GO" id="GO:0006351">
    <property type="term" value="P:DNA-templated transcription"/>
    <property type="evidence" value="ECO:0007669"/>
    <property type="project" value="InterPro"/>
</dbReference>
<dbReference type="EMBL" id="RCNU01000001">
    <property type="protein sequence ID" value="RWQ99498.1"/>
    <property type="molecule type" value="Genomic_DNA"/>
</dbReference>
<sequence length="876" mass="96631">MEEGSELRGSRRKRVSRACDRCRSKKDKCDGIRPTCSACQTSGHVCSYDPHAKKRGLPEGYVRGLEKLWALSLCNIDGLEDTMLNLLGVTAESATRRPQLMSLWTDDSAAESLHETWKSSKLYGALEKMLTNQDADRTLPFVKCPRGHSDEEWGFRVARDSTSKALDTPRVVNTSDAPPAKRPRHSFSTDTDRDRSAASSPQALELPPQTSQLLEWYFAKTHTWFPIIAKHNVLKASYLYPTAPVSAGKSTSGSGDHAALWAILSYTVAQRHPIRVGSAENTGNAMSPKVQEYYKVARSLIPSEKEKFEIGHIQALLLLTMVNMGLEDWTAAWLLSGQATRMVVAMGQGGILPPPRRASEIKQGKAAFLGCFVIDSLLAVRLSRCPCMRPEDLAKIPPLEEDGLEEWSPWVDVLCLSGEHRTQGPGMPRRGPLLALSCFNRLIELAAVLNKIARDLSTGNRDQVLTQRILRDLKKWDERLPSRCRLMEVEGSSSDGSPPLLPHQTYLALTYAATLLSLFSRLTAGERDQPGMQRPSFDATKKLLYRIAPLLSQHGQNFNSCGLPPIFEFACRSIVERASNVREKLELESFPFRRWLETVLQEIFEIGHCWPAFRSLATSIERRALLGDTSRSLAVGKRRLISPEKSTQDIWNSLPLGAGAADAAIRQPEKMNDNPIAPSSWGSFHRNGNTDTDFTPPIMGIRIPIDSYYLTPQNSATENVDLSILSELFSRPLDTPVEISKTVSQIGPEASLGPGAQTHPPTPDSSAANAAQPSSSNNAPHGTGQGTQAAVENPSPHGDLDSIFNDLAYLDTNEWANSREEALEDFGFIDDSTFQAFCNDPDRLIGSQPLTHPQSIADIWPPPGFFPEAFQGNNEG</sequence>
<evidence type="ECO:0000256" key="2">
    <source>
        <dbReference type="ARBA" id="ARBA00022723"/>
    </source>
</evidence>
<evidence type="ECO:0000256" key="10">
    <source>
        <dbReference type="SAM" id="MobiDB-lite"/>
    </source>
</evidence>
<evidence type="ECO:0000256" key="5">
    <source>
        <dbReference type="ARBA" id="ARBA00023015"/>
    </source>
</evidence>
<dbReference type="Gene3D" id="4.10.240.10">
    <property type="entry name" value="Zn(2)-C6 fungal-type DNA-binding domain"/>
    <property type="match status" value="1"/>
</dbReference>
<feature type="domain" description="Zn(2)-C6 fungal-type" evidence="11">
    <location>
        <begin position="18"/>
        <end position="48"/>
    </location>
</feature>
<dbReference type="SMART" id="SM00906">
    <property type="entry name" value="Fungal_trans"/>
    <property type="match status" value="1"/>
</dbReference>
<evidence type="ECO:0000313" key="13">
    <source>
        <dbReference type="Proteomes" id="UP000283841"/>
    </source>
</evidence>
<evidence type="ECO:0000256" key="6">
    <source>
        <dbReference type="ARBA" id="ARBA00023125"/>
    </source>
</evidence>